<keyword evidence="3" id="KW-1185">Reference proteome</keyword>
<gene>
    <name evidence="2" type="ORF">AUEXF2481DRAFT_640</name>
</gene>
<dbReference type="InParanoid" id="A0A074YSK0"/>
<feature type="compositionally biased region" description="Basic and acidic residues" evidence="1">
    <location>
        <begin position="165"/>
        <end position="176"/>
    </location>
</feature>
<name>A0A074YSK0_AURSE</name>
<accession>A0A074YSK0</accession>
<proteinExistence type="predicted"/>
<protein>
    <recommendedName>
        <fullName evidence="4">Cryptic loci regulator 2 N-terminal domain-containing protein</fullName>
    </recommendedName>
</protein>
<dbReference type="OrthoDB" id="3881808at2759"/>
<feature type="region of interest" description="Disordered" evidence="1">
    <location>
        <begin position="165"/>
        <end position="192"/>
    </location>
</feature>
<sequence length="204" mass="22361">MAEDNTDPDPAPTTRPAPDQATEGPSIVPVRMIKIGDSSEYASDGIGNKPRKSIGATRMPDTNLLLLVSGAINANPNYIRELGKPITSISRYRVQLDVDSGPPKGYALFKSSGTVPRVYGHPTHGFFESTINLGEHFYRIIINDTDGCHCALCRFDVGLSKEFYKEKDSGPRDTHRPPSPGPDNGIDYSQLPESVAGERVLWRY</sequence>
<dbReference type="HOGENOM" id="CLU_1343005_0_0_1"/>
<reference evidence="2 3" key="1">
    <citation type="journal article" date="2014" name="BMC Genomics">
        <title>Genome sequencing of four Aureobasidium pullulans varieties: biotechnological potential, stress tolerance, and description of new species.</title>
        <authorList>
            <person name="Gostin Ar C."/>
            <person name="Ohm R.A."/>
            <person name="Kogej T."/>
            <person name="Sonjak S."/>
            <person name="Turk M."/>
            <person name="Zajc J."/>
            <person name="Zalar P."/>
            <person name="Grube M."/>
            <person name="Sun H."/>
            <person name="Han J."/>
            <person name="Sharma A."/>
            <person name="Chiniquy J."/>
            <person name="Ngan C.Y."/>
            <person name="Lipzen A."/>
            <person name="Barry K."/>
            <person name="Grigoriev I.V."/>
            <person name="Gunde-Cimerman N."/>
        </authorList>
    </citation>
    <scope>NUCLEOTIDE SEQUENCE [LARGE SCALE GENOMIC DNA]</scope>
    <source>
        <strain evidence="2 3">EXF-2481</strain>
    </source>
</reference>
<dbReference type="RefSeq" id="XP_013349152.1">
    <property type="nucleotide sequence ID" value="XM_013493698.1"/>
</dbReference>
<dbReference type="Proteomes" id="UP000030641">
    <property type="component" value="Unassembled WGS sequence"/>
</dbReference>
<dbReference type="GeneID" id="25369858"/>
<dbReference type="AlphaFoldDB" id="A0A074YSK0"/>
<evidence type="ECO:0000313" key="2">
    <source>
        <dbReference type="EMBL" id="KER00739.1"/>
    </source>
</evidence>
<dbReference type="EMBL" id="KL584749">
    <property type="protein sequence ID" value="KER00739.1"/>
    <property type="molecule type" value="Genomic_DNA"/>
</dbReference>
<evidence type="ECO:0000256" key="1">
    <source>
        <dbReference type="SAM" id="MobiDB-lite"/>
    </source>
</evidence>
<feature type="region of interest" description="Disordered" evidence="1">
    <location>
        <begin position="1"/>
        <end position="26"/>
    </location>
</feature>
<evidence type="ECO:0000313" key="3">
    <source>
        <dbReference type="Proteomes" id="UP000030641"/>
    </source>
</evidence>
<organism evidence="2 3">
    <name type="scientific">Aureobasidium subglaciale (strain EXF-2481)</name>
    <name type="common">Aureobasidium pullulans var. subglaciale</name>
    <dbReference type="NCBI Taxonomy" id="1043005"/>
    <lineage>
        <taxon>Eukaryota</taxon>
        <taxon>Fungi</taxon>
        <taxon>Dikarya</taxon>
        <taxon>Ascomycota</taxon>
        <taxon>Pezizomycotina</taxon>
        <taxon>Dothideomycetes</taxon>
        <taxon>Dothideomycetidae</taxon>
        <taxon>Dothideales</taxon>
        <taxon>Saccotheciaceae</taxon>
        <taxon>Aureobasidium</taxon>
    </lineage>
</organism>
<evidence type="ECO:0008006" key="4">
    <source>
        <dbReference type="Google" id="ProtNLM"/>
    </source>
</evidence>